<proteinExistence type="predicted"/>
<keyword evidence="2" id="KW-1185">Reference proteome</keyword>
<evidence type="ECO:0000313" key="2">
    <source>
        <dbReference type="Proteomes" id="UP001307889"/>
    </source>
</evidence>
<sequence>MLLFIQPAHGLAVNPDGLRLSRPPVDRIVVFLIRLRPSSSLAKEKPEPCQTLLSVEDADRRYSLPYMPVSHERQPATDADLPPYKMVLSVVTAFWSRAN</sequence>
<dbReference type="EMBL" id="AP028913">
    <property type="protein sequence ID" value="BES94695.1"/>
    <property type="molecule type" value="Genomic_DNA"/>
</dbReference>
<name>A0ABN7AUT9_9HEMI</name>
<gene>
    <name evidence="1" type="ORF">NTJ_07504</name>
</gene>
<reference evidence="1 2" key="1">
    <citation type="submission" date="2023-09" db="EMBL/GenBank/DDBJ databases">
        <title>Nesidiocoris tenuis whole genome shotgun sequence.</title>
        <authorList>
            <person name="Shibata T."/>
            <person name="Shimoda M."/>
            <person name="Kobayashi T."/>
            <person name="Uehara T."/>
        </authorList>
    </citation>
    <scope>NUCLEOTIDE SEQUENCE [LARGE SCALE GENOMIC DNA]</scope>
    <source>
        <strain evidence="1 2">Japan</strain>
    </source>
</reference>
<accession>A0ABN7AUT9</accession>
<organism evidence="1 2">
    <name type="scientific">Nesidiocoris tenuis</name>
    <dbReference type="NCBI Taxonomy" id="355587"/>
    <lineage>
        <taxon>Eukaryota</taxon>
        <taxon>Metazoa</taxon>
        <taxon>Ecdysozoa</taxon>
        <taxon>Arthropoda</taxon>
        <taxon>Hexapoda</taxon>
        <taxon>Insecta</taxon>
        <taxon>Pterygota</taxon>
        <taxon>Neoptera</taxon>
        <taxon>Paraneoptera</taxon>
        <taxon>Hemiptera</taxon>
        <taxon>Heteroptera</taxon>
        <taxon>Panheteroptera</taxon>
        <taxon>Cimicomorpha</taxon>
        <taxon>Miridae</taxon>
        <taxon>Dicyphina</taxon>
        <taxon>Nesidiocoris</taxon>
    </lineage>
</organism>
<protein>
    <submittedName>
        <fullName evidence="1">Uncharacterized protein</fullName>
    </submittedName>
</protein>
<dbReference type="Proteomes" id="UP001307889">
    <property type="component" value="Chromosome 5"/>
</dbReference>
<evidence type="ECO:0000313" key="1">
    <source>
        <dbReference type="EMBL" id="BES94695.1"/>
    </source>
</evidence>